<dbReference type="Proteomes" id="UP001151699">
    <property type="component" value="Chromosome X"/>
</dbReference>
<comment type="caution">
    <text evidence="2">The sequence shown here is derived from an EMBL/GenBank/DDBJ whole genome shotgun (WGS) entry which is preliminary data.</text>
</comment>
<accession>A0A9Q0MYB5</accession>
<dbReference type="EMBL" id="WJQU01000003">
    <property type="protein sequence ID" value="KAJ6639719.1"/>
    <property type="molecule type" value="Genomic_DNA"/>
</dbReference>
<feature type="region of interest" description="Disordered" evidence="1">
    <location>
        <begin position="44"/>
        <end position="109"/>
    </location>
</feature>
<organism evidence="2 3">
    <name type="scientific">Pseudolycoriella hygida</name>
    <dbReference type="NCBI Taxonomy" id="35572"/>
    <lineage>
        <taxon>Eukaryota</taxon>
        <taxon>Metazoa</taxon>
        <taxon>Ecdysozoa</taxon>
        <taxon>Arthropoda</taxon>
        <taxon>Hexapoda</taxon>
        <taxon>Insecta</taxon>
        <taxon>Pterygota</taxon>
        <taxon>Neoptera</taxon>
        <taxon>Endopterygota</taxon>
        <taxon>Diptera</taxon>
        <taxon>Nematocera</taxon>
        <taxon>Sciaroidea</taxon>
        <taxon>Sciaridae</taxon>
        <taxon>Pseudolycoriella</taxon>
    </lineage>
</organism>
<evidence type="ECO:0000256" key="1">
    <source>
        <dbReference type="SAM" id="MobiDB-lite"/>
    </source>
</evidence>
<dbReference type="OrthoDB" id="6367990at2759"/>
<protein>
    <submittedName>
        <fullName evidence="2">Uncharacterized protein</fullName>
    </submittedName>
</protein>
<name>A0A9Q0MYB5_9DIPT</name>
<gene>
    <name evidence="2" type="ORF">Bhyg_12466</name>
</gene>
<keyword evidence="3" id="KW-1185">Reference proteome</keyword>
<feature type="non-terminal residue" evidence="2">
    <location>
        <position position="1"/>
    </location>
</feature>
<dbReference type="AlphaFoldDB" id="A0A9Q0MYB5"/>
<sequence>GSCLSYGHSCWGAHGKRAGPPRQLGRMGLSERWALVKFVPDKSNDNTQRHAAADSQINDDGASIFDNPTFAFNTDDENQQHDESKQADGQVVIKPSSLRRTYSTDPEDEFSANDINMVGDDLLDSRNMRYYKIRNPTIKKILS</sequence>
<reference evidence="2" key="1">
    <citation type="submission" date="2022-07" db="EMBL/GenBank/DDBJ databases">
        <authorList>
            <person name="Trinca V."/>
            <person name="Uliana J.V.C."/>
            <person name="Torres T.T."/>
            <person name="Ward R.J."/>
            <person name="Monesi N."/>
        </authorList>
    </citation>
    <scope>NUCLEOTIDE SEQUENCE</scope>
    <source>
        <strain evidence="2">HSMRA1968</strain>
        <tissue evidence="2">Whole embryos</tissue>
    </source>
</reference>
<evidence type="ECO:0000313" key="3">
    <source>
        <dbReference type="Proteomes" id="UP001151699"/>
    </source>
</evidence>
<proteinExistence type="predicted"/>
<evidence type="ECO:0000313" key="2">
    <source>
        <dbReference type="EMBL" id="KAJ6639719.1"/>
    </source>
</evidence>